<dbReference type="PANTHER" id="PTHR46986:SF1">
    <property type="entry name" value="ENDORIBONUCLEASE YBEY, CHLOROPLASTIC"/>
    <property type="match status" value="1"/>
</dbReference>
<evidence type="ECO:0000256" key="3">
    <source>
        <dbReference type="ARBA" id="ARBA00022722"/>
    </source>
</evidence>
<evidence type="ECO:0000313" key="10">
    <source>
        <dbReference type="Proteomes" id="UP000242502"/>
    </source>
</evidence>
<dbReference type="NCBIfam" id="TIGR00043">
    <property type="entry name" value="rRNA maturation RNase YbeY"/>
    <property type="match status" value="1"/>
</dbReference>
<keyword evidence="2 8" id="KW-0690">Ribosome biogenesis</keyword>
<sequence>MNYHIDLQLASVSSCVPKKSLLVRWASSALEHTNDRAEMSIRIVDEAESQALNLQYRGNNNPTNVLSFPAELPDIVDSDLIGDVVICAPIVFHEAIKQQKNIDAHWAHMVIHGVLHLSGYDHTDGEEAEVMETLETQILNTLGFPCPYIDVTS</sequence>
<dbReference type="GO" id="GO:0005737">
    <property type="term" value="C:cytoplasm"/>
    <property type="evidence" value="ECO:0007669"/>
    <property type="project" value="UniProtKB-SubCell"/>
</dbReference>
<dbReference type="EMBL" id="MDLC01000070">
    <property type="protein sequence ID" value="ODS22527.1"/>
    <property type="molecule type" value="Genomic_DNA"/>
</dbReference>
<evidence type="ECO:0000256" key="6">
    <source>
        <dbReference type="ARBA" id="ARBA00022801"/>
    </source>
</evidence>
<dbReference type="GO" id="GO:0008270">
    <property type="term" value="F:zinc ion binding"/>
    <property type="evidence" value="ECO:0007669"/>
    <property type="project" value="UniProtKB-UniRule"/>
</dbReference>
<name>A0A1D2QLT7_9GAMM</name>
<evidence type="ECO:0000256" key="2">
    <source>
        <dbReference type="ARBA" id="ARBA00022517"/>
    </source>
</evidence>
<keyword evidence="5 8" id="KW-0255">Endonuclease</keyword>
<comment type="similarity">
    <text evidence="1 8">Belongs to the endoribonuclease YbeY family.</text>
</comment>
<protein>
    <recommendedName>
        <fullName evidence="8">Endoribonuclease YbeY</fullName>
        <ecNumber evidence="8">3.1.-.-</ecNumber>
    </recommendedName>
</protein>
<dbReference type="SUPFAM" id="SSF55486">
    <property type="entry name" value="Metalloproteases ('zincins'), catalytic domain"/>
    <property type="match status" value="1"/>
</dbReference>
<dbReference type="GO" id="GO:0004521">
    <property type="term" value="F:RNA endonuclease activity"/>
    <property type="evidence" value="ECO:0007669"/>
    <property type="project" value="UniProtKB-UniRule"/>
</dbReference>
<feature type="binding site" evidence="8">
    <location>
        <position position="122"/>
    </location>
    <ligand>
        <name>Zn(2+)</name>
        <dbReference type="ChEBI" id="CHEBI:29105"/>
        <note>catalytic</note>
    </ligand>
</feature>
<comment type="subcellular location">
    <subcellularLocation>
        <location evidence="8">Cytoplasm</location>
    </subcellularLocation>
</comment>
<organism evidence="9 10">
    <name type="scientific">Candidatus Endobugula sertula</name>
    <name type="common">Bugula neritina bacterial symbiont</name>
    <dbReference type="NCBI Taxonomy" id="62101"/>
    <lineage>
        <taxon>Bacteria</taxon>
        <taxon>Pseudomonadati</taxon>
        <taxon>Pseudomonadota</taxon>
        <taxon>Gammaproteobacteria</taxon>
        <taxon>Cellvibrionales</taxon>
        <taxon>Cellvibrionaceae</taxon>
        <taxon>Candidatus Endobugula</taxon>
    </lineage>
</organism>
<dbReference type="STRING" id="62101.AB835_13650"/>
<dbReference type="InterPro" id="IPR002036">
    <property type="entry name" value="YbeY"/>
</dbReference>
<keyword evidence="3 8" id="KW-0540">Nuclease</keyword>
<dbReference type="Pfam" id="PF02130">
    <property type="entry name" value="YbeY"/>
    <property type="match status" value="1"/>
</dbReference>
<dbReference type="InterPro" id="IPR023091">
    <property type="entry name" value="MetalPrtase_cat_dom_sf_prd"/>
</dbReference>
<dbReference type="GO" id="GO:0004222">
    <property type="term" value="F:metalloendopeptidase activity"/>
    <property type="evidence" value="ECO:0007669"/>
    <property type="project" value="InterPro"/>
</dbReference>
<dbReference type="PANTHER" id="PTHR46986">
    <property type="entry name" value="ENDORIBONUCLEASE YBEY, CHLOROPLASTIC"/>
    <property type="match status" value="1"/>
</dbReference>
<keyword evidence="6 8" id="KW-0378">Hydrolase</keyword>
<dbReference type="GO" id="GO:0006364">
    <property type="term" value="P:rRNA processing"/>
    <property type="evidence" value="ECO:0007669"/>
    <property type="project" value="UniProtKB-UniRule"/>
</dbReference>
<evidence type="ECO:0000313" key="9">
    <source>
        <dbReference type="EMBL" id="ODS22527.1"/>
    </source>
</evidence>
<evidence type="ECO:0000256" key="1">
    <source>
        <dbReference type="ARBA" id="ARBA00010875"/>
    </source>
</evidence>
<evidence type="ECO:0000256" key="5">
    <source>
        <dbReference type="ARBA" id="ARBA00022759"/>
    </source>
</evidence>
<dbReference type="EC" id="3.1.-.-" evidence="8"/>
<evidence type="ECO:0000256" key="7">
    <source>
        <dbReference type="ARBA" id="ARBA00022833"/>
    </source>
</evidence>
<dbReference type="AlphaFoldDB" id="A0A1D2QLT7"/>
<keyword evidence="4 8" id="KW-0479">Metal-binding</keyword>
<keyword evidence="7 8" id="KW-0862">Zinc</keyword>
<dbReference type="PROSITE" id="PS01306">
    <property type="entry name" value="UPF0054"/>
    <property type="match status" value="1"/>
</dbReference>
<keyword evidence="8" id="KW-0698">rRNA processing</keyword>
<gene>
    <name evidence="8" type="primary">ybeY</name>
    <name evidence="9" type="ORF">AB835_13650</name>
</gene>
<dbReference type="Proteomes" id="UP000242502">
    <property type="component" value="Unassembled WGS sequence"/>
</dbReference>
<comment type="function">
    <text evidence="8">Single strand-specific metallo-endoribonuclease involved in late-stage 70S ribosome quality control and in maturation of the 3' terminus of the 16S rRNA.</text>
</comment>
<proteinExistence type="inferred from homology"/>
<comment type="caution">
    <text evidence="9">The sequence shown here is derived from an EMBL/GenBank/DDBJ whole genome shotgun (WGS) entry which is preliminary data.</text>
</comment>
<feature type="binding site" evidence="8">
    <location>
        <position position="116"/>
    </location>
    <ligand>
        <name>Zn(2+)</name>
        <dbReference type="ChEBI" id="CHEBI:29105"/>
        <note>catalytic</note>
    </ligand>
</feature>
<feature type="binding site" evidence="8">
    <location>
        <position position="112"/>
    </location>
    <ligand>
        <name>Zn(2+)</name>
        <dbReference type="ChEBI" id="CHEBI:29105"/>
        <note>catalytic</note>
    </ligand>
</feature>
<evidence type="ECO:0000256" key="4">
    <source>
        <dbReference type="ARBA" id="ARBA00022723"/>
    </source>
</evidence>
<dbReference type="Gene3D" id="3.40.390.30">
    <property type="entry name" value="Metalloproteases ('zincins'), catalytic domain"/>
    <property type="match status" value="1"/>
</dbReference>
<evidence type="ECO:0000256" key="8">
    <source>
        <dbReference type="HAMAP-Rule" id="MF_00009"/>
    </source>
</evidence>
<keyword evidence="8" id="KW-0963">Cytoplasm</keyword>
<dbReference type="HAMAP" id="MF_00009">
    <property type="entry name" value="Endoribonucl_YbeY"/>
    <property type="match status" value="1"/>
</dbReference>
<comment type="cofactor">
    <cofactor evidence="8">
        <name>Zn(2+)</name>
        <dbReference type="ChEBI" id="CHEBI:29105"/>
    </cofactor>
    <text evidence="8">Binds 1 zinc ion.</text>
</comment>
<reference evidence="9 10" key="1">
    <citation type="journal article" date="2016" name="Appl. Environ. Microbiol.">
        <title>Lack of Overt Genome Reduction in the Bryostatin-Producing Bryozoan Symbiont "Candidatus Endobugula sertula".</title>
        <authorList>
            <person name="Miller I.J."/>
            <person name="Vanee N."/>
            <person name="Fong S.S."/>
            <person name="Lim-Fong G.E."/>
            <person name="Kwan J.C."/>
        </authorList>
    </citation>
    <scope>NUCLEOTIDE SEQUENCE [LARGE SCALE GENOMIC DNA]</scope>
    <source>
        <strain evidence="9">AB1-4</strain>
    </source>
</reference>
<dbReference type="InterPro" id="IPR020549">
    <property type="entry name" value="YbeY_CS"/>
</dbReference>
<accession>A0A1D2QLT7</accession>